<feature type="domain" description="C2H2-type" evidence="13">
    <location>
        <begin position="528"/>
        <end position="555"/>
    </location>
</feature>
<evidence type="ECO:0000256" key="5">
    <source>
        <dbReference type="ARBA" id="ARBA00022833"/>
    </source>
</evidence>
<feature type="domain" description="C2H2-type" evidence="13">
    <location>
        <begin position="279"/>
        <end position="306"/>
    </location>
</feature>
<dbReference type="InterPro" id="IPR012934">
    <property type="entry name" value="Znf_AD"/>
</dbReference>
<feature type="region of interest" description="Disordered" evidence="12">
    <location>
        <begin position="153"/>
        <end position="214"/>
    </location>
</feature>
<feature type="domain" description="C2H2-type" evidence="13">
    <location>
        <begin position="407"/>
        <end position="434"/>
    </location>
</feature>
<organism evidence="15 16">
    <name type="scientific">Aromia moschata</name>
    <dbReference type="NCBI Taxonomy" id="1265417"/>
    <lineage>
        <taxon>Eukaryota</taxon>
        <taxon>Metazoa</taxon>
        <taxon>Ecdysozoa</taxon>
        <taxon>Arthropoda</taxon>
        <taxon>Hexapoda</taxon>
        <taxon>Insecta</taxon>
        <taxon>Pterygota</taxon>
        <taxon>Neoptera</taxon>
        <taxon>Endopterygota</taxon>
        <taxon>Coleoptera</taxon>
        <taxon>Polyphaga</taxon>
        <taxon>Cucujiformia</taxon>
        <taxon>Chrysomeloidea</taxon>
        <taxon>Cerambycidae</taxon>
        <taxon>Cerambycinae</taxon>
        <taxon>Callichromatini</taxon>
        <taxon>Aromia</taxon>
    </lineage>
</organism>
<dbReference type="FunFam" id="3.30.160.60:FF:000267">
    <property type="entry name" value="Zinc finger and BTB domain-containing 49"/>
    <property type="match status" value="1"/>
</dbReference>
<feature type="domain" description="C2H2-type" evidence="13">
    <location>
        <begin position="443"/>
        <end position="471"/>
    </location>
</feature>
<dbReference type="Gene3D" id="3.40.1800.20">
    <property type="match status" value="1"/>
</dbReference>
<accession>A0AAV8Z9G5</accession>
<feature type="binding site" evidence="11">
    <location>
        <position position="62"/>
    </location>
    <ligand>
        <name>Zn(2+)</name>
        <dbReference type="ChEBI" id="CHEBI:29105"/>
    </ligand>
</feature>
<keyword evidence="16" id="KW-1185">Reference proteome</keyword>
<feature type="binding site" evidence="11">
    <location>
        <position position="16"/>
    </location>
    <ligand>
        <name>Zn(2+)</name>
        <dbReference type="ChEBI" id="CHEBI:29105"/>
    </ligand>
</feature>
<dbReference type="FunFam" id="3.30.160.60:FF:000446">
    <property type="entry name" value="Zinc finger protein"/>
    <property type="match status" value="2"/>
</dbReference>
<evidence type="ECO:0000256" key="12">
    <source>
        <dbReference type="SAM" id="MobiDB-lite"/>
    </source>
</evidence>
<keyword evidence="4 10" id="KW-0863">Zinc-finger</keyword>
<keyword evidence="8" id="KW-0804">Transcription</keyword>
<evidence type="ECO:0000256" key="9">
    <source>
        <dbReference type="ARBA" id="ARBA00023242"/>
    </source>
</evidence>
<reference evidence="15" key="1">
    <citation type="journal article" date="2023" name="Insect Mol. Biol.">
        <title>Genome sequencing provides insights into the evolution of gene families encoding plant cell wall-degrading enzymes in longhorned beetles.</title>
        <authorList>
            <person name="Shin N.R."/>
            <person name="Okamura Y."/>
            <person name="Kirsch R."/>
            <person name="Pauchet Y."/>
        </authorList>
    </citation>
    <scope>NUCLEOTIDE SEQUENCE</scope>
    <source>
        <strain evidence="15">AMC_N1</strain>
    </source>
</reference>
<feature type="compositionally biased region" description="Basic and acidic residues" evidence="12">
    <location>
        <begin position="195"/>
        <end position="214"/>
    </location>
</feature>
<feature type="domain" description="C2H2-type" evidence="13">
    <location>
        <begin position="612"/>
        <end position="639"/>
    </location>
</feature>
<feature type="domain" description="C2H2-type" evidence="13">
    <location>
        <begin position="378"/>
        <end position="406"/>
    </location>
</feature>
<evidence type="ECO:0000313" key="15">
    <source>
        <dbReference type="EMBL" id="KAJ8960897.1"/>
    </source>
</evidence>
<evidence type="ECO:0000256" key="4">
    <source>
        <dbReference type="ARBA" id="ARBA00022771"/>
    </source>
</evidence>
<evidence type="ECO:0000259" key="14">
    <source>
        <dbReference type="PROSITE" id="PS51915"/>
    </source>
</evidence>
<dbReference type="Gene3D" id="3.30.160.60">
    <property type="entry name" value="Classic Zinc Finger"/>
    <property type="match status" value="10"/>
</dbReference>
<evidence type="ECO:0000256" key="1">
    <source>
        <dbReference type="ARBA" id="ARBA00004123"/>
    </source>
</evidence>
<dbReference type="FunFam" id="3.30.160.60:FF:000417">
    <property type="entry name" value="Zinc finger protein"/>
    <property type="match status" value="1"/>
</dbReference>
<feature type="domain" description="C2H2-type" evidence="13">
    <location>
        <begin position="640"/>
        <end position="667"/>
    </location>
</feature>
<sequence>METTKSLCDSFYCRLCAEENKNGTHLFTNEENSDDLSLTINRYLPIKVENDGKYPKKICPGCNIQLEATKSFMDLIVEGQTKLRDLYRLQQETLQREEKQRQKLQEALHTVNPNSTVETYTIQSDETEKKFLIQIFSDGPLFPPDHELSLRTQGLEKPKRKRGRPPKQAPEPNIEQEEQQTKSESVENDEEHELDADGRRRRENQGPGKELDKIFQEEGVIDEDDEIAPSDLQVNNDTEEVIGRTETNTGEDLGEPVFNKVRLRLKTGYFSKRKNRRKYQCEVCKREFLHVGRYELHKKSHRIQYACQAPDCEVANEDRAEVDRHQAETGHAGISAVEKLSRCLFEVFMSSASGGALELPDGAEAVEPPAPDASPAQHRCDACDKSFTCKQNLDVHNRAVHNQERPFSCGLCDKTFSYANSLKLHAMRHAKEASAGDAAAKDYPCDVCGKVLQHPSSLLYHKETEHSNGRRFVCNKCDKSFKHRQLLQRHQLVHSDERPYRCSQCDASFKTQANLINHEAVHSGEKKYVCVQCGQRFAHRTSLTLHQRWHEGHKPYNCDVCNKAFSQKGNLAEHRRIHTGEKPYCCDHCGKAFTTSSQFNLHRKRHTGERPWVCEHCSKTFLHKDTFKTHVRRHLNERPFKCKSCPRAFTEAWALKRHERTHSGERPYSCHLCGKTFSDSSNKTKHMRTHNNANNVKRVYRSDGEPEAKQPPEADKADLQLTQLLDHQGNPISITTQDGQTVPVVTGPNDENSIQGLLPDGTLVPIEITTMQEKDLIQNVNEEEVLLCQELQSEMNILKGPDMMKGNDAGQKLDTNIQFITGEDGQEVCLVTYAMEGAGDIGQPLGIDTFLIHDK</sequence>
<dbReference type="SUPFAM" id="SSF57667">
    <property type="entry name" value="beta-beta-alpha zinc fingers"/>
    <property type="match status" value="6"/>
</dbReference>
<dbReference type="GO" id="GO:0010468">
    <property type="term" value="P:regulation of gene expression"/>
    <property type="evidence" value="ECO:0007669"/>
    <property type="project" value="UniProtKB-ARBA"/>
</dbReference>
<name>A0AAV8Z9G5_9CUCU</name>
<dbReference type="InterPro" id="IPR036236">
    <property type="entry name" value="Znf_C2H2_sf"/>
</dbReference>
<keyword evidence="3" id="KW-0677">Repeat</keyword>
<feature type="domain" description="C2H2-type" evidence="13">
    <location>
        <begin position="584"/>
        <end position="611"/>
    </location>
</feature>
<dbReference type="FunFam" id="3.30.160.60:FF:001498">
    <property type="entry name" value="Zinc finger protein 404"/>
    <property type="match status" value="1"/>
</dbReference>
<dbReference type="FunFam" id="3.30.160.60:FF:000744">
    <property type="entry name" value="zinc finger E-box-binding homeobox 1"/>
    <property type="match status" value="1"/>
</dbReference>
<dbReference type="GO" id="GO:0032502">
    <property type="term" value="P:developmental process"/>
    <property type="evidence" value="ECO:0007669"/>
    <property type="project" value="UniProtKB-ARBA"/>
</dbReference>
<feature type="domain" description="ZAD" evidence="14">
    <location>
        <begin position="11"/>
        <end position="86"/>
    </location>
</feature>
<dbReference type="SMART" id="SM00868">
    <property type="entry name" value="zf-AD"/>
    <property type="match status" value="1"/>
</dbReference>
<dbReference type="SMART" id="SM00355">
    <property type="entry name" value="ZnF_C2H2"/>
    <property type="match status" value="13"/>
</dbReference>
<evidence type="ECO:0000256" key="6">
    <source>
        <dbReference type="ARBA" id="ARBA00023015"/>
    </source>
</evidence>
<keyword evidence="5 11" id="KW-0862">Zinc</keyword>
<feature type="domain" description="C2H2-type" evidence="13">
    <location>
        <begin position="472"/>
        <end position="499"/>
    </location>
</feature>
<evidence type="ECO:0000256" key="8">
    <source>
        <dbReference type="ARBA" id="ARBA00023163"/>
    </source>
</evidence>
<dbReference type="FunFam" id="3.30.160.60:FF:002169">
    <property type="entry name" value="Zgc:174573"/>
    <property type="match status" value="1"/>
</dbReference>
<protein>
    <submittedName>
        <fullName evidence="15">Uncharacterized protein</fullName>
    </submittedName>
</protein>
<dbReference type="GO" id="GO:0003677">
    <property type="term" value="F:DNA binding"/>
    <property type="evidence" value="ECO:0007669"/>
    <property type="project" value="UniProtKB-KW"/>
</dbReference>
<dbReference type="InterPro" id="IPR050826">
    <property type="entry name" value="Krueppel_C2H2_ZnFinger"/>
</dbReference>
<evidence type="ECO:0000256" key="2">
    <source>
        <dbReference type="ARBA" id="ARBA00022723"/>
    </source>
</evidence>
<dbReference type="GO" id="GO:0005634">
    <property type="term" value="C:nucleus"/>
    <property type="evidence" value="ECO:0007669"/>
    <property type="project" value="UniProtKB-SubCell"/>
</dbReference>
<evidence type="ECO:0000256" key="3">
    <source>
        <dbReference type="ARBA" id="ARBA00022737"/>
    </source>
</evidence>
<feature type="binding site" evidence="11">
    <location>
        <position position="59"/>
    </location>
    <ligand>
        <name>Zn(2+)</name>
        <dbReference type="ChEBI" id="CHEBI:29105"/>
    </ligand>
</feature>
<evidence type="ECO:0000256" key="7">
    <source>
        <dbReference type="ARBA" id="ARBA00023125"/>
    </source>
</evidence>
<feature type="binding site" evidence="11">
    <location>
        <position position="13"/>
    </location>
    <ligand>
        <name>Zn(2+)</name>
        <dbReference type="ChEBI" id="CHEBI:29105"/>
    </ligand>
</feature>
<dbReference type="EMBL" id="JAPWTK010000007">
    <property type="protein sequence ID" value="KAJ8960897.1"/>
    <property type="molecule type" value="Genomic_DNA"/>
</dbReference>
<dbReference type="InterPro" id="IPR013087">
    <property type="entry name" value="Znf_C2H2_type"/>
</dbReference>
<evidence type="ECO:0000256" key="11">
    <source>
        <dbReference type="PROSITE-ProRule" id="PRU01263"/>
    </source>
</evidence>
<keyword evidence="9" id="KW-0539">Nucleus</keyword>
<evidence type="ECO:0000259" key="13">
    <source>
        <dbReference type="PROSITE" id="PS50157"/>
    </source>
</evidence>
<keyword evidence="7" id="KW-0238">DNA-binding</keyword>
<dbReference type="Pfam" id="PF07776">
    <property type="entry name" value="zf-AD"/>
    <property type="match status" value="1"/>
</dbReference>
<feature type="domain" description="C2H2-type" evidence="13">
    <location>
        <begin position="500"/>
        <end position="527"/>
    </location>
</feature>
<feature type="domain" description="C2H2-type" evidence="13">
    <location>
        <begin position="556"/>
        <end position="583"/>
    </location>
</feature>
<keyword evidence="6" id="KW-0805">Transcription regulation</keyword>
<dbReference type="SUPFAM" id="SSF57716">
    <property type="entry name" value="Glucocorticoid receptor-like (DNA-binding domain)"/>
    <property type="match status" value="1"/>
</dbReference>
<dbReference type="GO" id="GO:0008270">
    <property type="term" value="F:zinc ion binding"/>
    <property type="evidence" value="ECO:0007669"/>
    <property type="project" value="UniProtKB-UniRule"/>
</dbReference>
<keyword evidence="2 11" id="KW-0479">Metal-binding</keyword>
<proteinExistence type="predicted"/>
<dbReference type="PROSITE" id="PS00028">
    <property type="entry name" value="ZINC_FINGER_C2H2_1"/>
    <property type="match status" value="12"/>
</dbReference>
<evidence type="ECO:0000256" key="10">
    <source>
        <dbReference type="PROSITE-ProRule" id="PRU00042"/>
    </source>
</evidence>
<comment type="caution">
    <text evidence="15">The sequence shown here is derived from an EMBL/GenBank/DDBJ whole genome shotgun (WGS) entry which is preliminary data.</text>
</comment>
<dbReference type="Proteomes" id="UP001162162">
    <property type="component" value="Unassembled WGS sequence"/>
</dbReference>
<dbReference type="Pfam" id="PF00096">
    <property type="entry name" value="zf-C2H2"/>
    <property type="match status" value="8"/>
</dbReference>
<gene>
    <name evidence="15" type="ORF">NQ318_020196</name>
</gene>
<feature type="domain" description="C2H2-type" evidence="13">
    <location>
        <begin position="668"/>
        <end position="695"/>
    </location>
</feature>
<dbReference type="PANTHER" id="PTHR24377">
    <property type="entry name" value="IP01015P-RELATED"/>
    <property type="match status" value="1"/>
</dbReference>
<evidence type="ECO:0000313" key="16">
    <source>
        <dbReference type="Proteomes" id="UP001162162"/>
    </source>
</evidence>
<dbReference type="FunFam" id="3.30.160.60:FF:000202">
    <property type="entry name" value="Zinc finger protein 574"/>
    <property type="match status" value="1"/>
</dbReference>
<dbReference type="PROSITE" id="PS50157">
    <property type="entry name" value="ZINC_FINGER_C2H2_2"/>
    <property type="match status" value="12"/>
</dbReference>
<dbReference type="PROSITE" id="PS51915">
    <property type="entry name" value="ZAD"/>
    <property type="match status" value="1"/>
</dbReference>
<dbReference type="AlphaFoldDB" id="A0AAV8Z9G5"/>
<comment type="subcellular location">
    <subcellularLocation>
        <location evidence="1">Nucleus</location>
    </subcellularLocation>
</comment>